<feature type="region of interest" description="Disordered" evidence="1">
    <location>
        <begin position="163"/>
        <end position="212"/>
    </location>
</feature>
<dbReference type="Proteomes" id="UP000308549">
    <property type="component" value="Unassembled WGS sequence"/>
</dbReference>
<comment type="caution">
    <text evidence="2">The sequence shown here is derived from an EMBL/GenBank/DDBJ whole genome shotgun (WGS) entry which is preliminary data.</text>
</comment>
<accession>A0A4U0TXS4</accession>
<feature type="compositionally biased region" description="Basic and acidic residues" evidence="1">
    <location>
        <begin position="316"/>
        <end position="368"/>
    </location>
</feature>
<feature type="compositionally biased region" description="Polar residues" evidence="1">
    <location>
        <begin position="172"/>
        <end position="186"/>
    </location>
</feature>
<organism evidence="2 3">
    <name type="scientific">Salinomyces thailandicus</name>
    <dbReference type="NCBI Taxonomy" id="706561"/>
    <lineage>
        <taxon>Eukaryota</taxon>
        <taxon>Fungi</taxon>
        <taxon>Dikarya</taxon>
        <taxon>Ascomycota</taxon>
        <taxon>Pezizomycotina</taxon>
        <taxon>Dothideomycetes</taxon>
        <taxon>Dothideomycetidae</taxon>
        <taxon>Mycosphaerellales</taxon>
        <taxon>Teratosphaeriaceae</taxon>
        <taxon>Salinomyces</taxon>
    </lineage>
</organism>
<feature type="compositionally biased region" description="Low complexity" evidence="1">
    <location>
        <begin position="227"/>
        <end position="248"/>
    </location>
</feature>
<sequence length="388" mass="42848">MGAKEALASTNWREPHEVELGLFTYFDWHSLPTDSIAHTQPWLNEGATDHPAIIVGRKGSGNVVVCPTTSFGGELIQSKIPREEHVGRRLALAIQFRQETTAHNGLPILQLKTGANKKQTYVKLDQFFEVEARHLRLFGGRRETTCLRQESVTILHQHLQDLLSGKTPARPQRSNVPLSPMHTRTWTPEDLGIPTHHERSTSSAPSPAPLADSRDFARTINTAVQASSSSSSYPRFSSGRRGAVSRVSIHPHRTVPAFSTTPKRDIHAIKSWRRTSGNGIRKVEEGLQSVEEEESVVKEGRKGEKEAGPQSAKGLQSEEKGGLRSEEGMQSVEEVKSAGEVKSEEHQEGEARRTPVEESAPHRGDRVATDQVRSHNTTTTTTTTTINP</sequence>
<evidence type="ECO:0000313" key="3">
    <source>
        <dbReference type="Proteomes" id="UP000308549"/>
    </source>
</evidence>
<evidence type="ECO:0000256" key="1">
    <source>
        <dbReference type="SAM" id="MobiDB-lite"/>
    </source>
</evidence>
<keyword evidence="3" id="KW-1185">Reference proteome</keyword>
<gene>
    <name evidence="2" type="ORF">B0A50_04565</name>
</gene>
<feature type="compositionally biased region" description="Low complexity" evidence="1">
    <location>
        <begin position="201"/>
        <end position="211"/>
    </location>
</feature>
<feature type="region of interest" description="Disordered" evidence="1">
    <location>
        <begin position="283"/>
        <end position="388"/>
    </location>
</feature>
<name>A0A4U0TXS4_9PEZI</name>
<dbReference type="AlphaFoldDB" id="A0A4U0TXS4"/>
<feature type="region of interest" description="Disordered" evidence="1">
    <location>
        <begin position="224"/>
        <end position="248"/>
    </location>
</feature>
<reference evidence="2 3" key="1">
    <citation type="submission" date="2017-03" db="EMBL/GenBank/DDBJ databases">
        <title>Genomes of endolithic fungi from Antarctica.</title>
        <authorList>
            <person name="Coleine C."/>
            <person name="Masonjones S."/>
            <person name="Stajich J.E."/>
        </authorList>
    </citation>
    <scope>NUCLEOTIDE SEQUENCE [LARGE SCALE GENOMIC DNA]</scope>
    <source>
        <strain evidence="2 3">CCFEE 6315</strain>
    </source>
</reference>
<evidence type="ECO:0000313" key="2">
    <source>
        <dbReference type="EMBL" id="TKA27228.1"/>
    </source>
</evidence>
<proteinExistence type="predicted"/>
<dbReference type="EMBL" id="NAJL01000024">
    <property type="protein sequence ID" value="TKA27228.1"/>
    <property type="molecule type" value="Genomic_DNA"/>
</dbReference>
<dbReference type="OrthoDB" id="3537171at2759"/>
<feature type="compositionally biased region" description="Low complexity" evidence="1">
    <location>
        <begin position="377"/>
        <end position="388"/>
    </location>
</feature>
<feature type="compositionally biased region" description="Basic and acidic residues" evidence="1">
    <location>
        <begin position="295"/>
        <end position="307"/>
    </location>
</feature>
<protein>
    <submittedName>
        <fullName evidence="2">Uncharacterized protein</fullName>
    </submittedName>
</protein>